<keyword evidence="6 8" id="KW-1133">Transmembrane helix</keyword>
<evidence type="ECO:0000256" key="4">
    <source>
        <dbReference type="ARBA" id="ARBA00022475"/>
    </source>
</evidence>
<evidence type="ECO:0000256" key="3">
    <source>
        <dbReference type="ARBA" id="ARBA00022448"/>
    </source>
</evidence>
<evidence type="ECO:0000313" key="11">
    <source>
        <dbReference type="Proteomes" id="UP000672657"/>
    </source>
</evidence>
<dbReference type="PROSITE" id="PS50850">
    <property type="entry name" value="MFS"/>
    <property type="match status" value="1"/>
</dbReference>
<comment type="caution">
    <text evidence="10">The sequence shown here is derived from an EMBL/GenBank/DDBJ whole genome shotgun (WGS) entry which is preliminary data.</text>
</comment>
<feature type="transmembrane region" description="Helical" evidence="8">
    <location>
        <begin position="467"/>
        <end position="485"/>
    </location>
</feature>
<protein>
    <submittedName>
        <fullName evidence="10">Multidrug export protein EmrB</fullName>
    </submittedName>
</protein>
<keyword evidence="4" id="KW-1003">Cell membrane</keyword>
<feature type="transmembrane region" description="Helical" evidence="8">
    <location>
        <begin position="73"/>
        <end position="93"/>
    </location>
</feature>
<dbReference type="PRINTS" id="PR01036">
    <property type="entry name" value="TCRTETB"/>
</dbReference>
<evidence type="ECO:0000256" key="2">
    <source>
        <dbReference type="ARBA" id="ARBA00008537"/>
    </source>
</evidence>
<feature type="transmembrane region" description="Helical" evidence="8">
    <location>
        <begin position="248"/>
        <end position="268"/>
    </location>
</feature>
<evidence type="ECO:0000256" key="7">
    <source>
        <dbReference type="ARBA" id="ARBA00023136"/>
    </source>
</evidence>
<dbReference type="Proteomes" id="UP000672657">
    <property type="component" value="Unassembled WGS sequence"/>
</dbReference>
<dbReference type="SUPFAM" id="SSF103473">
    <property type="entry name" value="MFS general substrate transporter"/>
    <property type="match status" value="1"/>
</dbReference>
<feature type="transmembrane region" description="Helical" evidence="8">
    <location>
        <begin position="323"/>
        <end position="342"/>
    </location>
</feature>
<dbReference type="RefSeq" id="WP_211952077.1">
    <property type="nucleotide sequence ID" value="NZ_CAJPVI010000003.1"/>
</dbReference>
<dbReference type="Gene3D" id="1.20.1720.10">
    <property type="entry name" value="Multidrug resistance protein D"/>
    <property type="match status" value="1"/>
</dbReference>
<sequence>MSRAPQTPEGSGGGSDGPTRAALRARYGDRLRWLVLLTLMLGTMSSIVSSTIINVAIPDLSRHFVLGQERAQWVAASFMIAMTLAMLLTPWLLNRYGLRRTFLGALVLLGVGGLVGGLSPTYGVMIAMRVAEGAAAGIMQPLPNILVLRVFDEREQGKAMSLFGFGVVLAPALGPSLGGFLVEAFGWRSIFFVVVPLTLLGAVMARRFMAVDSIMMGERKPLDWRGLALAGVATVCLLNGLVEMRESVAAGLALAGLGVVLIVVFVMWQLRAADPLMDMRLYSYRQFSAGAVVAFIYGAGLFGSTYLLPVYMQMALSYTPSRAGLVLLPAGIALGVTIALAGRFTHRVSPHLQVSLGLALLALSFLLMATGSPSTPYLVLVALAVLGRIGLGCILPSLTLGSMRGVDFSLIAQGSSCINFVRQLGGAIGVSLAGVGLQWRLNQHGVALGQGGDVLAQAARIRAFDETFLAVGVVIATAILASWRIRPKPVPGA</sequence>
<keyword evidence="11" id="KW-1185">Reference proteome</keyword>
<keyword evidence="7 8" id="KW-0472">Membrane</keyword>
<dbReference type="PANTHER" id="PTHR42718">
    <property type="entry name" value="MAJOR FACILITATOR SUPERFAMILY MULTIDRUG TRANSPORTER MFSC"/>
    <property type="match status" value="1"/>
</dbReference>
<dbReference type="InterPro" id="IPR004638">
    <property type="entry name" value="EmrB-like"/>
</dbReference>
<name>A0ABM8TCH5_9BURK</name>
<dbReference type="InterPro" id="IPR020846">
    <property type="entry name" value="MFS_dom"/>
</dbReference>
<gene>
    <name evidence="10" type="primary">emrB_2</name>
    <name evidence="10" type="ORF">LMG26411_00872</name>
</gene>
<dbReference type="EMBL" id="CAJPVI010000003">
    <property type="protein sequence ID" value="CAG2133816.1"/>
    <property type="molecule type" value="Genomic_DNA"/>
</dbReference>
<organism evidence="10 11">
    <name type="scientific">Cupriavidus numazuensis</name>
    <dbReference type="NCBI Taxonomy" id="221992"/>
    <lineage>
        <taxon>Bacteria</taxon>
        <taxon>Pseudomonadati</taxon>
        <taxon>Pseudomonadota</taxon>
        <taxon>Betaproteobacteria</taxon>
        <taxon>Burkholderiales</taxon>
        <taxon>Burkholderiaceae</taxon>
        <taxon>Cupriavidus</taxon>
    </lineage>
</organism>
<evidence type="ECO:0000256" key="6">
    <source>
        <dbReference type="ARBA" id="ARBA00022989"/>
    </source>
</evidence>
<feature type="transmembrane region" description="Helical" evidence="8">
    <location>
        <begin position="187"/>
        <end position="205"/>
    </location>
</feature>
<feature type="transmembrane region" description="Helical" evidence="8">
    <location>
        <begin position="354"/>
        <end position="371"/>
    </location>
</feature>
<keyword evidence="5 8" id="KW-0812">Transmembrane</keyword>
<accession>A0ABM8TCH5</accession>
<comment type="similarity">
    <text evidence="2">Belongs to the major facilitator superfamily. EmrB family.</text>
</comment>
<feature type="transmembrane region" description="Helical" evidence="8">
    <location>
        <begin position="163"/>
        <end position="181"/>
    </location>
</feature>
<keyword evidence="3" id="KW-0813">Transport</keyword>
<dbReference type="NCBIfam" id="TIGR00711">
    <property type="entry name" value="efflux_EmrB"/>
    <property type="match status" value="1"/>
</dbReference>
<feature type="domain" description="Major facilitator superfamily (MFS) profile" evidence="9">
    <location>
        <begin position="35"/>
        <end position="490"/>
    </location>
</feature>
<evidence type="ECO:0000259" key="9">
    <source>
        <dbReference type="PROSITE" id="PS50850"/>
    </source>
</evidence>
<dbReference type="InterPro" id="IPR011701">
    <property type="entry name" value="MFS"/>
</dbReference>
<feature type="transmembrane region" description="Helical" evidence="8">
    <location>
        <begin position="289"/>
        <end position="311"/>
    </location>
</feature>
<feature type="transmembrane region" description="Helical" evidence="8">
    <location>
        <begin position="33"/>
        <end position="53"/>
    </location>
</feature>
<feature type="transmembrane region" description="Helical" evidence="8">
    <location>
        <begin position="226"/>
        <end position="242"/>
    </location>
</feature>
<feature type="transmembrane region" description="Helical" evidence="8">
    <location>
        <begin position="105"/>
        <end position="128"/>
    </location>
</feature>
<comment type="subcellular location">
    <subcellularLocation>
        <location evidence="1">Cell membrane</location>
        <topology evidence="1">Multi-pass membrane protein</topology>
    </subcellularLocation>
</comment>
<evidence type="ECO:0000256" key="5">
    <source>
        <dbReference type="ARBA" id="ARBA00022692"/>
    </source>
</evidence>
<proteinExistence type="inferred from homology"/>
<reference evidence="10 11" key="1">
    <citation type="submission" date="2021-03" db="EMBL/GenBank/DDBJ databases">
        <authorList>
            <person name="Peeters C."/>
        </authorList>
    </citation>
    <scope>NUCLEOTIDE SEQUENCE [LARGE SCALE GENOMIC DNA]</scope>
    <source>
        <strain evidence="10 11">LMG 26411</strain>
    </source>
</reference>
<dbReference type="Gene3D" id="1.20.1250.20">
    <property type="entry name" value="MFS general substrate transporter like domains"/>
    <property type="match status" value="1"/>
</dbReference>
<feature type="transmembrane region" description="Helical" evidence="8">
    <location>
        <begin position="377"/>
        <end position="400"/>
    </location>
</feature>
<evidence type="ECO:0000313" key="10">
    <source>
        <dbReference type="EMBL" id="CAG2133816.1"/>
    </source>
</evidence>
<dbReference type="Pfam" id="PF07690">
    <property type="entry name" value="MFS_1"/>
    <property type="match status" value="1"/>
</dbReference>
<evidence type="ECO:0000256" key="8">
    <source>
        <dbReference type="SAM" id="Phobius"/>
    </source>
</evidence>
<evidence type="ECO:0000256" key="1">
    <source>
        <dbReference type="ARBA" id="ARBA00004651"/>
    </source>
</evidence>
<dbReference type="PANTHER" id="PTHR42718:SF9">
    <property type="entry name" value="MAJOR FACILITATOR SUPERFAMILY MULTIDRUG TRANSPORTER MFSC"/>
    <property type="match status" value="1"/>
</dbReference>
<dbReference type="InterPro" id="IPR036259">
    <property type="entry name" value="MFS_trans_sf"/>
</dbReference>